<protein>
    <recommendedName>
        <fullName evidence="3">NAD-dependent epimerase/dehydratase domain-containing protein</fullName>
    </recommendedName>
</protein>
<dbReference type="InterPro" id="IPR001509">
    <property type="entry name" value="Epimerase_deHydtase"/>
</dbReference>
<accession>A0A3D0WAM7</accession>
<evidence type="ECO:0000256" key="1">
    <source>
        <dbReference type="ARBA" id="ARBA00022857"/>
    </source>
</evidence>
<dbReference type="AlphaFoldDB" id="A0A3D0WAM7"/>
<evidence type="ECO:0000259" key="3">
    <source>
        <dbReference type="Pfam" id="PF01370"/>
    </source>
</evidence>
<sequence>MRIAVTGADGFVGRVVVRELAARGIADVLLTDRAFATPPPFEALPGELADPAVFARVIGVDAVLHLAALPGAAAEADPAASRAVNLDLPLWLIEGMAGRRLILASSIAVFGGRLAAPVDDATVPTPTSVYGTHKRMTELAFADAARRGAVKGMALRLPGIVARPRGAGGFGSAFLSDLFHAAREDEAYVVPVAPEATSWLLSARAVVRMLVDALLSGTTEGDAITLPARHVRIGALVEALGRIGDTGGFTYAEDTGLRAVFGSYPPLATPRADALGFRADVDLDALIEAAFDD</sequence>
<dbReference type="Gene3D" id="3.90.25.10">
    <property type="entry name" value="UDP-galactose 4-epimerase, domain 1"/>
    <property type="match status" value="1"/>
</dbReference>
<organism evidence="4 5">
    <name type="scientific">Sphingomonas bacterium</name>
    <dbReference type="NCBI Taxonomy" id="1895847"/>
    <lineage>
        <taxon>Bacteria</taxon>
        <taxon>Pseudomonadati</taxon>
        <taxon>Pseudomonadota</taxon>
        <taxon>Alphaproteobacteria</taxon>
        <taxon>Sphingomonadales</taxon>
        <taxon>Sphingomonadaceae</taxon>
        <taxon>Sphingomonas</taxon>
    </lineage>
</organism>
<proteinExistence type="predicted"/>
<evidence type="ECO:0000313" key="5">
    <source>
        <dbReference type="Proteomes" id="UP000262699"/>
    </source>
</evidence>
<gene>
    <name evidence="4" type="ORF">DEP91_06400</name>
</gene>
<dbReference type="EMBL" id="DOYJ01000181">
    <property type="protein sequence ID" value="HCB75791.1"/>
    <property type="molecule type" value="Genomic_DNA"/>
</dbReference>
<keyword evidence="2" id="KW-0119">Carbohydrate metabolism</keyword>
<dbReference type="PANTHER" id="PTHR43103:SF3">
    <property type="entry name" value="ADP-L-GLYCERO-D-MANNO-HEPTOSE-6-EPIMERASE"/>
    <property type="match status" value="1"/>
</dbReference>
<feature type="domain" description="NAD-dependent epimerase/dehydratase" evidence="3">
    <location>
        <begin position="3"/>
        <end position="188"/>
    </location>
</feature>
<reference evidence="4 5" key="1">
    <citation type="journal article" date="2018" name="Nat. Biotechnol.">
        <title>A standardized bacterial taxonomy based on genome phylogeny substantially revises the tree of life.</title>
        <authorList>
            <person name="Parks D.H."/>
            <person name="Chuvochina M."/>
            <person name="Waite D.W."/>
            <person name="Rinke C."/>
            <person name="Skarshewski A."/>
            <person name="Chaumeil P.A."/>
            <person name="Hugenholtz P."/>
        </authorList>
    </citation>
    <scope>NUCLEOTIDE SEQUENCE [LARGE SCALE GENOMIC DNA]</scope>
    <source>
        <strain evidence="4">UBA9015</strain>
    </source>
</reference>
<keyword evidence="1" id="KW-0521">NADP</keyword>
<dbReference type="Proteomes" id="UP000262699">
    <property type="component" value="Unassembled WGS sequence"/>
</dbReference>
<dbReference type="InterPro" id="IPR036291">
    <property type="entry name" value="NAD(P)-bd_dom_sf"/>
</dbReference>
<comment type="caution">
    <text evidence="4">The sequence shown here is derived from an EMBL/GenBank/DDBJ whole genome shotgun (WGS) entry which is preliminary data.</text>
</comment>
<evidence type="ECO:0000256" key="2">
    <source>
        <dbReference type="ARBA" id="ARBA00023277"/>
    </source>
</evidence>
<dbReference type="Gene3D" id="3.40.50.720">
    <property type="entry name" value="NAD(P)-binding Rossmann-like Domain"/>
    <property type="match status" value="1"/>
</dbReference>
<evidence type="ECO:0000313" key="4">
    <source>
        <dbReference type="EMBL" id="HCB75791.1"/>
    </source>
</evidence>
<name>A0A3D0WAM7_9SPHN</name>
<dbReference type="SUPFAM" id="SSF51735">
    <property type="entry name" value="NAD(P)-binding Rossmann-fold domains"/>
    <property type="match status" value="1"/>
</dbReference>
<dbReference type="PANTHER" id="PTHR43103">
    <property type="entry name" value="NUCLEOSIDE-DIPHOSPHATE-SUGAR EPIMERASE"/>
    <property type="match status" value="1"/>
</dbReference>
<dbReference type="Pfam" id="PF01370">
    <property type="entry name" value="Epimerase"/>
    <property type="match status" value="1"/>
</dbReference>